<gene>
    <name evidence="3" type="ORF">BCR44DRAFT_1444852</name>
</gene>
<keyword evidence="2" id="KW-0472">Membrane</keyword>
<keyword evidence="2" id="KW-0812">Transmembrane</keyword>
<protein>
    <submittedName>
        <fullName evidence="3">Uncharacterized protein</fullName>
    </submittedName>
</protein>
<feature type="transmembrane region" description="Helical" evidence="2">
    <location>
        <begin position="131"/>
        <end position="153"/>
    </location>
</feature>
<sequence>MAGFLLLVPLAVIILSLWSLKVAFTAVQDSIGVISMMPDTTVKSQPVSKPTLPAVYGSNSSQESVLSDEPASPAETQGKNLSREEADLVPLSSPDTGRGSKGPSASKGSAGEKKRKVHQTVMYHVGRSFKIMTILLTSFWILALFFIVTFLPFPVYSVSVVALLCALATAVEAGFDWLITVNRAGAKEVIRRKITSSKAAFMSNKTVRHSAVVATEASSSEMTVV</sequence>
<evidence type="ECO:0000256" key="2">
    <source>
        <dbReference type="SAM" id="Phobius"/>
    </source>
</evidence>
<evidence type="ECO:0000313" key="3">
    <source>
        <dbReference type="EMBL" id="ORZ30409.1"/>
    </source>
</evidence>
<dbReference type="AlphaFoldDB" id="A0A1Y2H788"/>
<accession>A0A1Y2H788</accession>
<organism evidence="3 4">
    <name type="scientific">Catenaria anguillulae PL171</name>
    <dbReference type="NCBI Taxonomy" id="765915"/>
    <lineage>
        <taxon>Eukaryota</taxon>
        <taxon>Fungi</taxon>
        <taxon>Fungi incertae sedis</taxon>
        <taxon>Blastocladiomycota</taxon>
        <taxon>Blastocladiomycetes</taxon>
        <taxon>Blastocladiales</taxon>
        <taxon>Catenariaceae</taxon>
        <taxon>Catenaria</taxon>
    </lineage>
</organism>
<dbReference type="EMBL" id="MCFL01000085">
    <property type="protein sequence ID" value="ORZ30409.1"/>
    <property type="molecule type" value="Genomic_DNA"/>
</dbReference>
<feature type="region of interest" description="Disordered" evidence="1">
    <location>
        <begin position="53"/>
        <end position="113"/>
    </location>
</feature>
<name>A0A1Y2H788_9FUNG</name>
<proteinExistence type="predicted"/>
<keyword evidence="2" id="KW-1133">Transmembrane helix</keyword>
<evidence type="ECO:0000256" key="1">
    <source>
        <dbReference type="SAM" id="MobiDB-lite"/>
    </source>
</evidence>
<reference evidence="3 4" key="1">
    <citation type="submission" date="2016-07" db="EMBL/GenBank/DDBJ databases">
        <title>Pervasive Adenine N6-methylation of Active Genes in Fungi.</title>
        <authorList>
            <consortium name="DOE Joint Genome Institute"/>
            <person name="Mondo S.J."/>
            <person name="Dannebaum R.O."/>
            <person name="Kuo R.C."/>
            <person name="Labutti K."/>
            <person name="Haridas S."/>
            <person name="Kuo A."/>
            <person name="Salamov A."/>
            <person name="Ahrendt S.R."/>
            <person name="Lipzen A."/>
            <person name="Sullivan W."/>
            <person name="Andreopoulos W.B."/>
            <person name="Clum A."/>
            <person name="Lindquist E."/>
            <person name="Daum C."/>
            <person name="Ramamoorthy G.K."/>
            <person name="Gryganskyi A."/>
            <person name="Culley D."/>
            <person name="Magnuson J.K."/>
            <person name="James T.Y."/>
            <person name="O'Malley M.A."/>
            <person name="Stajich J.E."/>
            <person name="Spatafora J.W."/>
            <person name="Visel A."/>
            <person name="Grigoriev I.V."/>
        </authorList>
    </citation>
    <scope>NUCLEOTIDE SEQUENCE [LARGE SCALE GENOMIC DNA]</scope>
    <source>
        <strain evidence="3 4">PL171</strain>
    </source>
</reference>
<evidence type="ECO:0000313" key="4">
    <source>
        <dbReference type="Proteomes" id="UP000193411"/>
    </source>
</evidence>
<feature type="transmembrane region" description="Helical" evidence="2">
    <location>
        <begin position="159"/>
        <end position="179"/>
    </location>
</feature>
<feature type="transmembrane region" description="Helical" evidence="2">
    <location>
        <begin position="6"/>
        <end position="27"/>
    </location>
</feature>
<dbReference type="Proteomes" id="UP000193411">
    <property type="component" value="Unassembled WGS sequence"/>
</dbReference>
<keyword evidence="4" id="KW-1185">Reference proteome</keyword>
<comment type="caution">
    <text evidence="3">The sequence shown here is derived from an EMBL/GenBank/DDBJ whole genome shotgun (WGS) entry which is preliminary data.</text>
</comment>